<dbReference type="GO" id="GO:0003824">
    <property type="term" value="F:catalytic activity"/>
    <property type="evidence" value="ECO:0007669"/>
    <property type="project" value="InterPro"/>
</dbReference>
<dbReference type="InterPro" id="IPR007197">
    <property type="entry name" value="rSAM"/>
</dbReference>
<dbReference type="PIRSF" id="PIRSF037420">
    <property type="entry name" value="PQQ_syn_pqqE"/>
    <property type="match status" value="1"/>
</dbReference>
<dbReference type="EMBL" id="CP028858">
    <property type="protein sequence ID" value="AWB27014.1"/>
    <property type="molecule type" value="Genomic_DNA"/>
</dbReference>
<dbReference type="KEGG" id="harc:HARCEL1_04460"/>
<evidence type="ECO:0000256" key="6">
    <source>
        <dbReference type="ARBA" id="ARBA00023014"/>
    </source>
</evidence>
<dbReference type="SUPFAM" id="SSF102114">
    <property type="entry name" value="Radical SAM enzymes"/>
    <property type="match status" value="1"/>
</dbReference>
<dbReference type="CDD" id="cd21123">
    <property type="entry name" value="SPASM_MftC-like"/>
    <property type="match status" value="1"/>
</dbReference>
<dbReference type="RefSeq" id="WP_108381383.1">
    <property type="nucleotide sequence ID" value="NZ_CP028858.1"/>
</dbReference>
<keyword evidence="3" id="KW-0949">S-adenosyl-L-methionine</keyword>
<evidence type="ECO:0000256" key="5">
    <source>
        <dbReference type="ARBA" id="ARBA00023004"/>
    </source>
</evidence>
<evidence type="ECO:0000256" key="2">
    <source>
        <dbReference type="ARBA" id="ARBA00022485"/>
    </source>
</evidence>
<dbReference type="GO" id="GO:0046872">
    <property type="term" value="F:metal ion binding"/>
    <property type="evidence" value="ECO:0007669"/>
    <property type="project" value="UniProtKB-KW"/>
</dbReference>
<keyword evidence="5" id="KW-0408">Iron</keyword>
<proteinExistence type="predicted"/>
<dbReference type="Gene3D" id="3.20.20.70">
    <property type="entry name" value="Aldolase class I"/>
    <property type="match status" value="1"/>
</dbReference>
<keyword evidence="9" id="KW-1185">Reference proteome</keyword>
<dbReference type="SFLD" id="SFLDS00029">
    <property type="entry name" value="Radical_SAM"/>
    <property type="match status" value="1"/>
</dbReference>
<evidence type="ECO:0000256" key="4">
    <source>
        <dbReference type="ARBA" id="ARBA00022723"/>
    </source>
</evidence>
<dbReference type="PANTHER" id="PTHR11228">
    <property type="entry name" value="RADICAL SAM DOMAIN PROTEIN"/>
    <property type="match status" value="1"/>
</dbReference>
<keyword evidence="2" id="KW-0004">4Fe-4S</keyword>
<dbReference type="AlphaFoldDB" id="A0A2R4WZQ9"/>
<dbReference type="PROSITE" id="PS51918">
    <property type="entry name" value="RADICAL_SAM"/>
    <property type="match status" value="1"/>
</dbReference>
<dbReference type="SMART" id="SM00729">
    <property type="entry name" value="Elp3"/>
    <property type="match status" value="1"/>
</dbReference>
<evidence type="ECO:0000256" key="3">
    <source>
        <dbReference type="ARBA" id="ARBA00022691"/>
    </source>
</evidence>
<keyword evidence="4" id="KW-0479">Metal-binding</keyword>
<dbReference type="InterPro" id="IPR058240">
    <property type="entry name" value="rSAM_sf"/>
</dbReference>
<dbReference type="SFLD" id="SFLDG01386">
    <property type="entry name" value="main_SPASM_domain-containing"/>
    <property type="match status" value="1"/>
</dbReference>
<feature type="domain" description="Radical SAM core" evidence="7">
    <location>
        <begin position="8"/>
        <end position="219"/>
    </location>
</feature>
<dbReference type="InterPro" id="IPR006638">
    <property type="entry name" value="Elp3/MiaA/NifB-like_rSAM"/>
</dbReference>
<dbReference type="GO" id="GO:0051539">
    <property type="term" value="F:4 iron, 4 sulfur cluster binding"/>
    <property type="evidence" value="ECO:0007669"/>
    <property type="project" value="UniProtKB-KW"/>
</dbReference>
<sequence length="357" mass="38167">MHAGIDTDERPLLVIWELTQACDLACHHCRASARPQRHPDELSTAEAKALLDDIRAFGPGTLVVFSGGDPFKRDDVTELIAYGDALGLRMSLTPSGTRLVDREAVEELAAAGLANLAVSLDGPDPESHDAFREEPGSYDETIAIAEAAADHDVSLQINTTVCAETADALPGIRDRVTDLGAIRWSVFFLVPLGRGSVLDPVTPERAEAIWEWLAEVDETAPFALKTTEAPAYRRVRAQRGAGEGGSRPGVATLAGDGFVFVSHRGEIYPSGFLPQSAGSVRERDLATVYREHELFRSLRDRSQLTGKCGACGFREQCGGSRSRAHATTGDPLASDPLCPYVPAGYDGPIPGPAHVGD</sequence>
<evidence type="ECO:0000259" key="7">
    <source>
        <dbReference type="PROSITE" id="PS51918"/>
    </source>
</evidence>
<dbReference type="InterPro" id="IPR013785">
    <property type="entry name" value="Aldolase_TIM"/>
</dbReference>
<evidence type="ECO:0000313" key="9">
    <source>
        <dbReference type="Proteomes" id="UP000244727"/>
    </source>
</evidence>
<dbReference type="Proteomes" id="UP000244727">
    <property type="component" value="Chromosome"/>
</dbReference>
<keyword evidence="6" id="KW-0411">Iron-sulfur</keyword>
<accession>A0A2R4WZQ9</accession>
<dbReference type="SFLD" id="SFLDG01067">
    <property type="entry name" value="SPASM/twitch_domain_containing"/>
    <property type="match status" value="1"/>
</dbReference>
<dbReference type="InterPro" id="IPR017200">
    <property type="entry name" value="PqqE-like"/>
</dbReference>
<organism evidence="8 9">
    <name type="scientific">Halococcoides cellulosivorans</name>
    <dbReference type="NCBI Taxonomy" id="1679096"/>
    <lineage>
        <taxon>Archaea</taxon>
        <taxon>Methanobacteriati</taxon>
        <taxon>Methanobacteriota</taxon>
        <taxon>Stenosarchaea group</taxon>
        <taxon>Halobacteria</taxon>
        <taxon>Halobacteriales</taxon>
        <taxon>Haloarculaceae</taxon>
        <taxon>Halococcoides</taxon>
    </lineage>
</organism>
<name>A0A2R4WZQ9_9EURY</name>
<dbReference type="GeneID" id="36511733"/>
<dbReference type="InterPro" id="IPR050377">
    <property type="entry name" value="Radical_SAM_PqqE_MftC-like"/>
</dbReference>
<comment type="cofactor">
    <cofactor evidence="1">
        <name>[4Fe-4S] cluster</name>
        <dbReference type="ChEBI" id="CHEBI:49883"/>
    </cofactor>
</comment>
<protein>
    <submittedName>
        <fullName evidence="8">Radical SAM/SPASM domain-containing protein</fullName>
    </submittedName>
</protein>
<evidence type="ECO:0000256" key="1">
    <source>
        <dbReference type="ARBA" id="ARBA00001966"/>
    </source>
</evidence>
<reference evidence="8 9" key="1">
    <citation type="submission" date="2018-04" db="EMBL/GenBank/DDBJ databases">
        <title>Halococcoides cellulosivorans gen. nov., sp. nov., an extremely halophilic cellulose-utilizing haloarchaeon from hypersaline lakes.</title>
        <authorList>
            <person name="Sorokin D.Y."/>
            <person name="Toshchakov S.V."/>
            <person name="Samarov N.I."/>
            <person name="Korzhenkov A."/>
            <person name="Kublanov I.V."/>
        </authorList>
    </citation>
    <scope>NUCLEOTIDE SEQUENCE [LARGE SCALE GENOMIC DNA]</scope>
    <source>
        <strain evidence="8 9">HArcel1</strain>
    </source>
</reference>
<gene>
    <name evidence="8" type="ORF">HARCEL1_04460</name>
</gene>
<dbReference type="Pfam" id="PF04055">
    <property type="entry name" value="Radical_SAM"/>
    <property type="match status" value="1"/>
</dbReference>
<dbReference type="CDD" id="cd01335">
    <property type="entry name" value="Radical_SAM"/>
    <property type="match status" value="1"/>
</dbReference>
<evidence type="ECO:0000313" key="8">
    <source>
        <dbReference type="EMBL" id="AWB27014.1"/>
    </source>
</evidence>
<dbReference type="PANTHER" id="PTHR11228:SF34">
    <property type="entry name" value="TUNGSTEN-CONTAINING ALDEHYDE FERREDOXIN OXIDOREDUCTASE COFACTOR MODIFYING PROTEIN"/>
    <property type="match status" value="1"/>
</dbReference>